<dbReference type="PROSITE" id="PS51257">
    <property type="entry name" value="PROKAR_LIPOPROTEIN"/>
    <property type="match status" value="1"/>
</dbReference>
<dbReference type="HOGENOM" id="CLU_015965_0_0_5"/>
<gene>
    <name evidence="2" type="ORF">Salmuc_05361</name>
</gene>
<evidence type="ECO:0000313" key="2">
    <source>
        <dbReference type="EMBL" id="EPX75974.1"/>
    </source>
</evidence>
<name>S9RPL5_9RHOB</name>
<feature type="compositionally biased region" description="Basic and acidic residues" evidence="1">
    <location>
        <begin position="821"/>
        <end position="831"/>
    </location>
</feature>
<feature type="region of interest" description="Disordered" evidence="1">
    <location>
        <begin position="333"/>
        <end position="391"/>
    </location>
</feature>
<evidence type="ECO:0000256" key="1">
    <source>
        <dbReference type="SAM" id="MobiDB-lite"/>
    </source>
</evidence>
<feature type="compositionally biased region" description="Low complexity" evidence="1">
    <location>
        <begin position="440"/>
        <end position="455"/>
    </location>
</feature>
<feature type="compositionally biased region" description="Basic and acidic residues" evidence="1">
    <location>
        <begin position="606"/>
        <end position="618"/>
    </location>
</feature>
<dbReference type="AlphaFoldDB" id="S9RPL5"/>
<feature type="compositionally biased region" description="Acidic residues" evidence="1">
    <location>
        <begin position="456"/>
        <end position="480"/>
    </location>
</feature>
<feature type="compositionally biased region" description="Low complexity" evidence="1">
    <location>
        <begin position="352"/>
        <end position="391"/>
    </location>
</feature>
<feature type="region of interest" description="Disordered" evidence="1">
    <location>
        <begin position="275"/>
        <end position="302"/>
    </location>
</feature>
<feature type="region of interest" description="Disordered" evidence="1">
    <location>
        <begin position="656"/>
        <end position="698"/>
    </location>
</feature>
<accession>S9RPL5</accession>
<dbReference type="STRING" id="1123237.Salmuc_05361"/>
<feature type="compositionally biased region" description="Acidic residues" evidence="1">
    <location>
        <begin position="504"/>
        <end position="539"/>
    </location>
</feature>
<evidence type="ECO:0000313" key="3">
    <source>
        <dbReference type="Proteomes" id="UP000015347"/>
    </source>
</evidence>
<dbReference type="Proteomes" id="UP000015347">
    <property type="component" value="Unassembled WGS sequence"/>
</dbReference>
<protein>
    <submittedName>
        <fullName evidence="2">CPN protein</fullName>
    </submittedName>
</protein>
<dbReference type="OrthoDB" id="7798282at2"/>
<feature type="compositionally biased region" description="Basic and acidic residues" evidence="1">
    <location>
        <begin position="578"/>
        <end position="590"/>
    </location>
</feature>
<dbReference type="EMBL" id="APVH01000063">
    <property type="protein sequence ID" value="EPX75974.1"/>
    <property type="molecule type" value="Genomic_DNA"/>
</dbReference>
<feature type="region of interest" description="Disordered" evidence="1">
    <location>
        <begin position="809"/>
        <end position="831"/>
    </location>
</feature>
<dbReference type="eggNOG" id="ENOG502Z8NH">
    <property type="taxonomic scope" value="Bacteria"/>
</dbReference>
<feature type="compositionally biased region" description="Acidic residues" evidence="1">
    <location>
        <begin position="564"/>
        <end position="577"/>
    </location>
</feature>
<feature type="compositionally biased region" description="Low complexity" evidence="1">
    <location>
        <begin position="421"/>
        <end position="430"/>
    </location>
</feature>
<keyword evidence="3" id="KW-1185">Reference proteome</keyword>
<feature type="compositionally biased region" description="Low complexity" evidence="1">
    <location>
        <begin position="481"/>
        <end position="500"/>
    </location>
</feature>
<feature type="region of interest" description="Disordered" evidence="1">
    <location>
        <begin position="185"/>
        <end position="205"/>
    </location>
</feature>
<dbReference type="RefSeq" id="WP_020042937.1">
    <property type="nucleotide sequence ID" value="NZ_KE557286.1"/>
</dbReference>
<feature type="region of interest" description="Disordered" evidence="1">
    <location>
        <begin position="407"/>
        <end position="632"/>
    </location>
</feature>
<organism evidence="2 3">
    <name type="scientific">Salipiger mucosus DSM 16094</name>
    <dbReference type="NCBI Taxonomy" id="1123237"/>
    <lineage>
        <taxon>Bacteria</taxon>
        <taxon>Pseudomonadati</taxon>
        <taxon>Pseudomonadota</taxon>
        <taxon>Alphaproteobacteria</taxon>
        <taxon>Rhodobacterales</taxon>
        <taxon>Roseobacteraceae</taxon>
        <taxon>Salipiger</taxon>
    </lineage>
</organism>
<proteinExistence type="predicted"/>
<sequence>MVSSSKILTVSYGTFSCTAEGFEDPLDAVKDATHFFRGVIREDRFFGSEPPQLDAEMAAELFQAQIDARVEQGSLMLRGPLSGGAASTGALSAALAAGPSVMRAPTAAAPSPAAEAVGGEPAAEDPVAERVVAAPEAASVEEETPEAEEDFVESTEDAVALAAAAMAVAAPADLQALFAEASGTMPRSGAAPAALPDTDTDTDTEDDSIEAEVAYFDDGSLPPESDEAAPEVAEPEPVVDEAEAAAARAAEAESVAAKLRRIRAVVEDGNAALAARKEETPAQEASPSSVLDSLGFEPGKARRDNLFSDTLASVAYDDDDDEEIAEPVLPEGILDSLGDAPEAALPEDDAALPEAAAVPEQMPEAAEAPEEPGAIAEPDAPAAEVQDAPAPRRVRVVKVKRAVFDEAVASGRLEEVEETADSSAPASSLSPEEEDDLARELAAVKAELSADLASAWDDEEDDESEATPEVSAELDAEAEAEPAIADEPAPADEPVAAAPHAKAEDEDRAEDALEDWGDDDWTGAWDDDDGWGDDDEADEVDKVAAAAPVAPLRLRETERAPEPVEPEENDLAAGDDAEQARARETEETARKAVKMSSAARAMLTENRIEDNDASRILDETNTQLDEPEGNRRRSAIAHLRAAVAATRADKLLGRKAADAEEAAEPYRADLANVVRPRRPEAGVTQTERPSESLRPAPLKLVAEQRVDAQTPAEPPRPRRVRVADLEEEAAAENAAMEGGFEAYAAQVGASELPELLEAAAAYLSYVEGREQFSRPQLMTRVRQVEAQVSTREDRLRSFGQLLREGKIEKTRGGRFTASDRISFKPGERAAG</sequence>
<comment type="caution">
    <text evidence="2">The sequence shown here is derived from an EMBL/GenBank/DDBJ whole genome shotgun (WGS) entry which is preliminary data.</text>
</comment>
<feature type="compositionally biased region" description="Basic and acidic residues" evidence="1">
    <location>
        <begin position="553"/>
        <end position="562"/>
    </location>
</feature>
<reference evidence="3" key="1">
    <citation type="journal article" date="2014" name="Stand. Genomic Sci.">
        <title>Genome sequence of the exopolysaccharide-producing Salipiger mucosus type strain (DSM 16094(T)), a moderately halophilic member of the Roseobacter clade.</title>
        <authorList>
            <person name="Riedel T."/>
            <person name="Spring S."/>
            <person name="Fiebig A."/>
            <person name="Petersen J."/>
            <person name="Kyrpides N.C."/>
            <person name="Goker M."/>
            <person name="Klenk H.P."/>
        </authorList>
    </citation>
    <scope>NUCLEOTIDE SEQUENCE [LARGE SCALE GENOMIC DNA]</scope>
    <source>
        <strain evidence="3">DSM 16094</strain>
    </source>
</reference>